<reference evidence="1 2" key="1">
    <citation type="submission" date="2024-07" db="EMBL/GenBank/DDBJ databases">
        <authorList>
            <person name="Tripathy S."/>
        </authorList>
    </citation>
    <scope>NUCLEOTIDE SEQUENCE [LARGE SCALE GENOMIC DNA]</scope>
    <source>
        <strain evidence="1 2">VB-61278_2</strain>
    </source>
</reference>
<keyword evidence="2" id="KW-1185">Reference proteome</keyword>
<gene>
    <name evidence="1" type="ORF">AB0759_26025</name>
</gene>
<dbReference type="RefSeq" id="WP_237266106.1">
    <property type="nucleotide sequence ID" value="NZ_JBFQGM010000011.1"/>
</dbReference>
<dbReference type="InterPro" id="IPR036388">
    <property type="entry name" value="WH-like_DNA-bd_sf"/>
</dbReference>
<protein>
    <submittedName>
        <fullName evidence="1">DUF433 domain-containing protein</fullName>
    </submittedName>
</protein>
<evidence type="ECO:0000313" key="2">
    <source>
        <dbReference type="Proteomes" id="UP001628874"/>
    </source>
</evidence>
<accession>A0ABW8WSV8</accession>
<dbReference type="Gene3D" id="1.10.10.10">
    <property type="entry name" value="Winged helix-like DNA-binding domain superfamily/Winged helix DNA-binding domain"/>
    <property type="match status" value="1"/>
</dbReference>
<dbReference type="Pfam" id="PF04255">
    <property type="entry name" value="DUF433"/>
    <property type="match status" value="1"/>
</dbReference>
<sequence length="69" mass="7915">MVGSHAFVVHGFLCGHRSLFGQQGADDKELLRNYPALTTDDLTTAWVYYEQHREQLDRAIISYTNTLDK</sequence>
<dbReference type="InterPro" id="IPR007367">
    <property type="entry name" value="DUF433"/>
</dbReference>
<comment type="caution">
    <text evidence="1">The sequence shown here is derived from an EMBL/GenBank/DDBJ whole genome shotgun (WGS) entry which is preliminary data.</text>
</comment>
<proteinExistence type="predicted"/>
<dbReference type="EMBL" id="JBFQGM010000011">
    <property type="protein sequence ID" value="MFL9464070.1"/>
    <property type="molecule type" value="Genomic_DNA"/>
</dbReference>
<organism evidence="1 2">
    <name type="scientific">Scytonema tolypothrichoides VB-61278_2</name>
    <dbReference type="NCBI Taxonomy" id="3232314"/>
    <lineage>
        <taxon>Bacteria</taxon>
        <taxon>Bacillati</taxon>
        <taxon>Cyanobacteriota</taxon>
        <taxon>Cyanophyceae</taxon>
        <taxon>Nostocales</taxon>
        <taxon>Scytonemataceae</taxon>
        <taxon>Scytonema</taxon>
    </lineage>
</organism>
<name>A0ABW8WSV8_9CYAN</name>
<evidence type="ECO:0000313" key="1">
    <source>
        <dbReference type="EMBL" id="MFL9464070.1"/>
    </source>
</evidence>
<dbReference type="InterPro" id="IPR009057">
    <property type="entry name" value="Homeodomain-like_sf"/>
</dbReference>
<dbReference type="SUPFAM" id="SSF46689">
    <property type="entry name" value="Homeodomain-like"/>
    <property type="match status" value="1"/>
</dbReference>
<dbReference type="Proteomes" id="UP001628874">
    <property type="component" value="Unassembled WGS sequence"/>
</dbReference>